<protein>
    <submittedName>
        <fullName evidence="1">Uncharacterized protein</fullName>
    </submittedName>
</protein>
<accession>A0A9P0HS16</accession>
<dbReference type="Proteomes" id="UP001152798">
    <property type="component" value="Chromosome 7"/>
</dbReference>
<reference evidence="1" key="1">
    <citation type="submission" date="2022-01" db="EMBL/GenBank/DDBJ databases">
        <authorList>
            <person name="King R."/>
        </authorList>
    </citation>
    <scope>NUCLEOTIDE SEQUENCE</scope>
</reference>
<keyword evidence="2" id="KW-1185">Reference proteome</keyword>
<evidence type="ECO:0000313" key="1">
    <source>
        <dbReference type="EMBL" id="CAH1407118.1"/>
    </source>
</evidence>
<dbReference type="AlphaFoldDB" id="A0A9P0HS16"/>
<evidence type="ECO:0000313" key="2">
    <source>
        <dbReference type="Proteomes" id="UP001152798"/>
    </source>
</evidence>
<dbReference type="EMBL" id="OV725083">
    <property type="protein sequence ID" value="CAH1407118.1"/>
    <property type="molecule type" value="Genomic_DNA"/>
</dbReference>
<sequence length="52" mass="5906">MGNFIKEHSSGVDLGFLLKERSITRSQYKKSTPIVGFGLTWRGWHGTEHTLT</sequence>
<name>A0A9P0HS16_NEZVI</name>
<gene>
    <name evidence="1" type="ORF">NEZAVI_LOCUS14916</name>
</gene>
<organism evidence="1 2">
    <name type="scientific">Nezara viridula</name>
    <name type="common">Southern green stink bug</name>
    <name type="synonym">Cimex viridulus</name>
    <dbReference type="NCBI Taxonomy" id="85310"/>
    <lineage>
        <taxon>Eukaryota</taxon>
        <taxon>Metazoa</taxon>
        <taxon>Ecdysozoa</taxon>
        <taxon>Arthropoda</taxon>
        <taxon>Hexapoda</taxon>
        <taxon>Insecta</taxon>
        <taxon>Pterygota</taxon>
        <taxon>Neoptera</taxon>
        <taxon>Paraneoptera</taxon>
        <taxon>Hemiptera</taxon>
        <taxon>Heteroptera</taxon>
        <taxon>Panheteroptera</taxon>
        <taxon>Pentatomomorpha</taxon>
        <taxon>Pentatomoidea</taxon>
        <taxon>Pentatomidae</taxon>
        <taxon>Pentatominae</taxon>
        <taxon>Nezara</taxon>
    </lineage>
</organism>
<proteinExistence type="predicted"/>